<organism evidence="1 2">
    <name type="scientific">Panicum miliaceum</name>
    <name type="common">Proso millet</name>
    <name type="synonym">Broomcorn millet</name>
    <dbReference type="NCBI Taxonomy" id="4540"/>
    <lineage>
        <taxon>Eukaryota</taxon>
        <taxon>Viridiplantae</taxon>
        <taxon>Streptophyta</taxon>
        <taxon>Embryophyta</taxon>
        <taxon>Tracheophyta</taxon>
        <taxon>Spermatophyta</taxon>
        <taxon>Magnoliopsida</taxon>
        <taxon>Liliopsida</taxon>
        <taxon>Poales</taxon>
        <taxon>Poaceae</taxon>
        <taxon>PACMAD clade</taxon>
        <taxon>Panicoideae</taxon>
        <taxon>Panicodae</taxon>
        <taxon>Paniceae</taxon>
        <taxon>Panicinae</taxon>
        <taxon>Panicum</taxon>
        <taxon>Panicum sect. Panicum</taxon>
    </lineage>
</organism>
<reference evidence="2" key="1">
    <citation type="journal article" date="2019" name="Nat. Commun.">
        <title>The genome of broomcorn millet.</title>
        <authorList>
            <person name="Zou C."/>
            <person name="Miki D."/>
            <person name="Li D."/>
            <person name="Tang Q."/>
            <person name="Xiao L."/>
            <person name="Rajput S."/>
            <person name="Deng P."/>
            <person name="Jia W."/>
            <person name="Huang R."/>
            <person name="Zhang M."/>
            <person name="Sun Y."/>
            <person name="Hu J."/>
            <person name="Fu X."/>
            <person name="Schnable P.S."/>
            <person name="Li F."/>
            <person name="Zhang H."/>
            <person name="Feng B."/>
            <person name="Zhu X."/>
            <person name="Liu R."/>
            <person name="Schnable J.C."/>
            <person name="Zhu J.-K."/>
            <person name="Zhang H."/>
        </authorList>
    </citation>
    <scope>NUCLEOTIDE SEQUENCE [LARGE SCALE GENOMIC DNA]</scope>
</reference>
<keyword evidence="2" id="KW-1185">Reference proteome</keyword>
<dbReference type="Proteomes" id="UP000275267">
    <property type="component" value="Unassembled WGS sequence"/>
</dbReference>
<sequence>MADAARGVVPRGSLRACSCVSVGELRAYAGAGDGGCAHELATPRCCQCSRWLRVRWVAWRPWELPHVDLSAPSRLPLAPVIAGRGCSSAGERGSGASPWMQFLDGSPNVLLGGRRGLPPPCVGLRRSMGEQPWSSRGARGAGPVDAVFSLLVLHLPSSVAGFFRANYMRFTITARRKCHARCGGGAPPPLGEVPYLYLQIR</sequence>
<name>A0A3L6QK91_PANMI</name>
<evidence type="ECO:0000313" key="1">
    <source>
        <dbReference type="EMBL" id="RLM80265.1"/>
    </source>
</evidence>
<dbReference type="EMBL" id="PQIB02000012">
    <property type="protein sequence ID" value="RLM80265.1"/>
    <property type="molecule type" value="Genomic_DNA"/>
</dbReference>
<accession>A0A3L6QK91</accession>
<dbReference type="AlphaFoldDB" id="A0A3L6QK91"/>
<proteinExistence type="predicted"/>
<gene>
    <name evidence="1" type="ORF">C2845_PM12G25090</name>
</gene>
<comment type="caution">
    <text evidence="1">The sequence shown here is derived from an EMBL/GenBank/DDBJ whole genome shotgun (WGS) entry which is preliminary data.</text>
</comment>
<protein>
    <submittedName>
        <fullName evidence="1">Uncharacterized protein</fullName>
    </submittedName>
</protein>
<evidence type="ECO:0000313" key="2">
    <source>
        <dbReference type="Proteomes" id="UP000275267"/>
    </source>
</evidence>